<dbReference type="InterPro" id="IPR012337">
    <property type="entry name" value="RNaseH-like_sf"/>
</dbReference>
<name>A0AAW2PV76_9LAMI</name>
<dbReference type="AlphaFoldDB" id="A0AAW2PV76"/>
<reference evidence="2" key="1">
    <citation type="submission" date="2020-06" db="EMBL/GenBank/DDBJ databases">
        <authorList>
            <person name="Li T."/>
            <person name="Hu X."/>
            <person name="Zhang T."/>
            <person name="Song X."/>
            <person name="Zhang H."/>
            <person name="Dai N."/>
            <person name="Sheng W."/>
            <person name="Hou X."/>
            <person name="Wei L."/>
        </authorList>
    </citation>
    <scope>NUCLEOTIDE SEQUENCE</scope>
    <source>
        <strain evidence="2">G01</strain>
        <tissue evidence="2">Leaf</tissue>
    </source>
</reference>
<evidence type="ECO:0000313" key="2">
    <source>
        <dbReference type="EMBL" id="KAL0359380.1"/>
    </source>
</evidence>
<dbReference type="SUPFAM" id="SSF53098">
    <property type="entry name" value="Ribonuclease H-like"/>
    <property type="match status" value="1"/>
</dbReference>
<sequence>MENRFVNPMQIVTLARCFIEAYREANLSSPTCASTPTNQTWHRLPNGVIKLNFHGALFQNGAEIRVGVVAGDCQGDIRAWFSHRFPRHAKPELAEAIAARTAIDIAPKHRWPSVILEGDCLTLINKLQNSAADNSSISPVVYIPLY</sequence>
<dbReference type="PANTHER" id="PTHR47074">
    <property type="entry name" value="BNAC02G40300D PROTEIN"/>
    <property type="match status" value="1"/>
</dbReference>
<dbReference type="GO" id="GO:0003676">
    <property type="term" value="F:nucleic acid binding"/>
    <property type="evidence" value="ECO:0007669"/>
    <property type="project" value="InterPro"/>
</dbReference>
<gene>
    <name evidence="2" type="ORF">Sangu_0787400</name>
</gene>
<accession>A0AAW2PV76</accession>
<dbReference type="InterPro" id="IPR002156">
    <property type="entry name" value="RNaseH_domain"/>
</dbReference>
<proteinExistence type="predicted"/>
<protein>
    <recommendedName>
        <fullName evidence="1">RNase H type-1 domain-containing protein</fullName>
    </recommendedName>
</protein>
<dbReference type="InterPro" id="IPR052929">
    <property type="entry name" value="RNase_H-like_EbsB-rel"/>
</dbReference>
<organism evidence="2">
    <name type="scientific">Sesamum angustifolium</name>
    <dbReference type="NCBI Taxonomy" id="2727405"/>
    <lineage>
        <taxon>Eukaryota</taxon>
        <taxon>Viridiplantae</taxon>
        <taxon>Streptophyta</taxon>
        <taxon>Embryophyta</taxon>
        <taxon>Tracheophyta</taxon>
        <taxon>Spermatophyta</taxon>
        <taxon>Magnoliopsida</taxon>
        <taxon>eudicotyledons</taxon>
        <taxon>Gunneridae</taxon>
        <taxon>Pentapetalae</taxon>
        <taxon>asterids</taxon>
        <taxon>lamiids</taxon>
        <taxon>Lamiales</taxon>
        <taxon>Pedaliaceae</taxon>
        <taxon>Sesamum</taxon>
    </lineage>
</organism>
<feature type="domain" description="RNase H type-1" evidence="1">
    <location>
        <begin position="53"/>
        <end position="140"/>
    </location>
</feature>
<dbReference type="GO" id="GO:0004523">
    <property type="term" value="F:RNA-DNA hybrid ribonuclease activity"/>
    <property type="evidence" value="ECO:0007669"/>
    <property type="project" value="InterPro"/>
</dbReference>
<dbReference type="EMBL" id="JACGWK010000004">
    <property type="protein sequence ID" value="KAL0359380.1"/>
    <property type="molecule type" value="Genomic_DNA"/>
</dbReference>
<comment type="caution">
    <text evidence="2">The sequence shown here is derived from an EMBL/GenBank/DDBJ whole genome shotgun (WGS) entry which is preliminary data.</text>
</comment>
<dbReference type="Gene3D" id="3.30.420.10">
    <property type="entry name" value="Ribonuclease H-like superfamily/Ribonuclease H"/>
    <property type="match status" value="1"/>
</dbReference>
<dbReference type="PANTHER" id="PTHR47074:SF11">
    <property type="entry name" value="REVERSE TRANSCRIPTASE-LIKE PROTEIN"/>
    <property type="match status" value="1"/>
</dbReference>
<evidence type="ECO:0000259" key="1">
    <source>
        <dbReference type="Pfam" id="PF13456"/>
    </source>
</evidence>
<reference evidence="2" key="2">
    <citation type="journal article" date="2024" name="Plant">
        <title>Genomic evolution and insights into agronomic trait innovations of Sesamum species.</title>
        <authorList>
            <person name="Miao H."/>
            <person name="Wang L."/>
            <person name="Qu L."/>
            <person name="Liu H."/>
            <person name="Sun Y."/>
            <person name="Le M."/>
            <person name="Wang Q."/>
            <person name="Wei S."/>
            <person name="Zheng Y."/>
            <person name="Lin W."/>
            <person name="Duan Y."/>
            <person name="Cao H."/>
            <person name="Xiong S."/>
            <person name="Wang X."/>
            <person name="Wei L."/>
            <person name="Li C."/>
            <person name="Ma Q."/>
            <person name="Ju M."/>
            <person name="Zhao R."/>
            <person name="Li G."/>
            <person name="Mu C."/>
            <person name="Tian Q."/>
            <person name="Mei H."/>
            <person name="Zhang T."/>
            <person name="Gao T."/>
            <person name="Zhang H."/>
        </authorList>
    </citation>
    <scope>NUCLEOTIDE SEQUENCE</scope>
    <source>
        <strain evidence="2">G01</strain>
    </source>
</reference>
<dbReference type="InterPro" id="IPR036397">
    <property type="entry name" value="RNaseH_sf"/>
</dbReference>
<dbReference type="Pfam" id="PF13456">
    <property type="entry name" value="RVT_3"/>
    <property type="match status" value="1"/>
</dbReference>